<feature type="non-terminal residue" evidence="1">
    <location>
        <position position="167"/>
    </location>
</feature>
<dbReference type="GO" id="GO:0016757">
    <property type="term" value="F:glycosyltransferase activity"/>
    <property type="evidence" value="ECO:0007669"/>
    <property type="project" value="UniProtKB-KW"/>
</dbReference>
<organism evidence="1 2">
    <name type="scientific">Smittium culicis</name>
    <dbReference type="NCBI Taxonomy" id="133412"/>
    <lineage>
        <taxon>Eukaryota</taxon>
        <taxon>Fungi</taxon>
        <taxon>Fungi incertae sedis</taxon>
        <taxon>Zoopagomycota</taxon>
        <taxon>Kickxellomycotina</taxon>
        <taxon>Harpellomycetes</taxon>
        <taxon>Harpellales</taxon>
        <taxon>Legeriomycetaceae</taxon>
        <taxon>Smittium</taxon>
    </lineage>
</organism>
<name>A0A1R1XDS7_9FUNG</name>
<evidence type="ECO:0000313" key="1">
    <source>
        <dbReference type="EMBL" id="OMJ12766.1"/>
    </source>
</evidence>
<proteinExistence type="predicted"/>
<evidence type="ECO:0000313" key="2">
    <source>
        <dbReference type="Proteomes" id="UP000187283"/>
    </source>
</evidence>
<keyword evidence="1" id="KW-0808">Transferase</keyword>
<sequence>MNLYDNEENIPYITQELTLVFKHLGPENVFLSIYENNSEDKTKELLNDFKVSLKNLGFRFLIITDNATRPEIYHRIEYLAGLRNKALDPLSEETRLGYKYDKIIFINDIIFCKNDILELIYQSDLQKSDITVPIDIFVTGKPEHLEYRDTWVGRDLNGNAITGDLDN</sequence>
<comment type="caution">
    <text evidence="1">The sequence shown here is derived from an EMBL/GenBank/DDBJ whole genome shotgun (WGS) entry which is preliminary data.</text>
</comment>
<keyword evidence="2" id="KW-1185">Reference proteome</keyword>
<dbReference type="Proteomes" id="UP000187283">
    <property type="component" value="Unassembled WGS sequence"/>
</dbReference>
<protein>
    <submittedName>
        <fullName evidence="1">Alpha-1,3-mannosyltransferase CMT1</fullName>
    </submittedName>
</protein>
<reference evidence="1 2" key="1">
    <citation type="submission" date="2017-01" db="EMBL/GenBank/DDBJ databases">
        <authorList>
            <person name="Mah S.A."/>
            <person name="Swanson W.J."/>
            <person name="Moy G.W."/>
            <person name="Vacquier V.D."/>
        </authorList>
    </citation>
    <scope>NUCLEOTIDE SEQUENCE [LARGE SCALE GENOMIC DNA]</scope>
    <source>
        <strain evidence="1 2">GSMNP</strain>
    </source>
</reference>
<dbReference type="Pfam" id="PF11735">
    <property type="entry name" value="CAP59_mtransfer"/>
    <property type="match status" value="1"/>
</dbReference>
<accession>A0A1R1XDS7</accession>
<dbReference type="OrthoDB" id="262547at2759"/>
<keyword evidence="1" id="KW-0328">Glycosyltransferase</keyword>
<dbReference type="PANTHER" id="PTHR34144:SF7">
    <property type="entry name" value="EXPORT PROTEIN (CAP59), PUTATIVE (AFU_ORTHOLOGUE AFUA_7G05020)-RELATED"/>
    <property type="match status" value="1"/>
</dbReference>
<dbReference type="EMBL" id="LSSN01003812">
    <property type="protein sequence ID" value="OMJ12766.1"/>
    <property type="molecule type" value="Genomic_DNA"/>
</dbReference>
<gene>
    <name evidence="1" type="ORF">AYI70_g8916</name>
</gene>
<dbReference type="PANTHER" id="PTHR34144">
    <property type="entry name" value="CHROMOSOME 8, WHOLE GENOME SHOTGUN SEQUENCE"/>
    <property type="match status" value="1"/>
</dbReference>
<dbReference type="InterPro" id="IPR021047">
    <property type="entry name" value="Mannosyltransferase_CMT1"/>
</dbReference>
<dbReference type="AlphaFoldDB" id="A0A1R1XDS7"/>